<gene>
    <name evidence="1" type="ORF">Amon02_000349800</name>
</gene>
<reference evidence="1" key="1">
    <citation type="submission" date="2023-04" db="EMBL/GenBank/DDBJ databases">
        <title>Ambrosiozyma monospora NBRC 10751.</title>
        <authorList>
            <person name="Ichikawa N."/>
            <person name="Sato H."/>
            <person name="Tonouchi N."/>
        </authorList>
    </citation>
    <scope>NUCLEOTIDE SEQUENCE</scope>
    <source>
        <strain evidence="1">NBRC 10751</strain>
    </source>
</reference>
<sequence>MSFALSEEGREADDLTEILDRYKCKNVELEVGNSVFIDYKAIPVGDVHNQKLLSSFRTKFVGPFQVVAKNSTVNYELTLPSSFKRSPVFHTSQLRLKKNLPAGFFKAPPSPSAGFRSYQDGTVDMEIMAICDHKKKAKGYVVQVLFVDGSKEWKRLSEVRKSAGELVAGYAANHSLSW</sequence>
<dbReference type="Proteomes" id="UP001165064">
    <property type="component" value="Unassembled WGS sequence"/>
</dbReference>
<organism evidence="1 2">
    <name type="scientific">Ambrosiozyma monospora</name>
    <name type="common">Yeast</name>
    <name type="synonym">Endomycopsis monosporus</name>
    <dbReference type="NCBI Taxonomy" id="43982"/>
    <lineage>
        <taxon>Eukaryota</taxon>
        <taxon>Fungi</taxon>
        <taxon>Dikarya</taxon>
        <taxon>Ascomycota</taxon>
        <taxon>Saccharomycotina</taxon>
        <taxon>Pichiomycetes</taxon>
        <taxon>Pichiales</taxon>
        <taxon>Pichiaceae</taxon>
        <taxon>Ambrosiozyma</taxon>
    </lineage>
</organism>
<accession>A0ACB5T0J0</accession>
<evidence type="ECO:0000313" key="2">
    <source>
        <dbReference type="Proteomes" id="UP001165064"/>
    </source>
</evidence>
<evidence type="ECO:0000313" key="1">
    <source>
        <dbReference type="EMBL" id="GME78557.1"/>
    </source>
</evidence>
<comment type="caution">
    <text evidence="1">The sequence shown here is derived from an EMBL/GenBank/DDBJ whole genome shotgun (WGS) entry which is preliminary data.</text>
</comment>
<dbReference type="EMBL" id="BSXS01002240">
    <property type="protein sequence ID" value="GME78557.1"/>
    <property type="molecule type" value="Genomic_DNA"/>
</dbReference>
<name>A0ACB5T0J0_AMBMO</name>
<protein>
    <submittedName>
        <fullName evidence="1">Unnamed protein product</fullName>
    </submittedName>
</protein>
<proteinExistence type="predicted"/>
<keyword evidence="2" id="KW-1185">Reference proteome</keyword>